<gene>
    <name evidence="1" type="ordered locus">Amet_2259</name>
</gene>
<evidence type="ECO:0000313" key="2">
    <source>
        <dbReference type="Proteomes" id="UP000001572"/>
    </source>
</evidence>
<accession>A6TQE9</accession>
<protein>
    <submittedName>
        <fullName evidence="1">Uncharacterized protein</fullName>
    </submittedName>
</protein>
<name>A6TQE9_ALKMQ</name>
<dbReference type="Proteomes" id="UP000001572">
    <property type="component" value="Chromosome"/>
</dbReference>
<dbReference type="eggNOG" id="ENOG502ZD27">
    <property type="taxonomic scope" value="Bacteria"/>
</dbReference>
<organism evidence="1 2">
    <name type="scientific">Alkaliphilus metalliredigens (strain QYMF)</name>
    <dbReference type="NCBI Taxonomy" id="293826"/>
    <lineage>
        <taxon>Bacteria</taxon>
        <taxon>Bacillati</taxon>
        <taxon>Bacillota</taxon>
        <taxon>Clostridia</taxon>
        <taxon>Peptostreptococcales</taxon>
        <taxon>Natronincolaceae</taxon>
        <taxon>Alkaliphilus</taxon>
    </lineage>
</organism>
<dbReference type="HOGENOM" id="CLU_1140709_0_0_9"/>
<dbReference type="EMBL" id="CP000724">
    <property type="protein sequence ID" value="ABR48417.1"/>
    <property type="molecule type" value="Genomic_DNA"/>
</dbReference>
<sequence length="243" mass="28296">MAQEALYMISTLSQKCYTARKDEVSYGFPTLCDKMLTLTISIRELLLMGQDDNALCLFRVFMEACELGVVSLFEDNFTEYIELQDDPVNQKKFWSRNIAKGNIYVVLKKILDSIDFPEDMKNSYINVHRQRKDYISGSIHLNAGSILRGSTVPSYIHKDYFVSSTLGHVSLQAPSIYYGVLDELYYFSLVLTQSVRAENIPNLFRDMAEHNEYRFAIKSLLYFQEVYNRFDDRIVELIETDRE</sequence>
<keyword evidence="2" id="KW-1185">Reference proteome</keyword>
<reference evidence="2" key="1">
    <citation type="journal article" date="2016" name="Genome Announc.">
        <title>Complete genome sequence of Alkaliphilus metalliredigens strain QYMF, an alkaliphilic and metal-reducing bacterium isolated from borax-contaminated leachate ponds.</title>
        <authorList>
            <person name="Hwang C."/>
            <person name="Copeland A."/>
            <person name="Lucas S."/>
            <person name="Lapidus A."/>
            <person name="Barry K."/>
            <person name="Detter J.C."/>
            <person name="Glavina Del Rio T."/>
            <person name="Hammon N."/>
            <person name="Israni S."/>
            <person name="Dalin E."/>
            <person name="Tice H."/>
            <person name="Pitluck S."/>
            <person name="Chertkov O."/>
            <person name="Brettin T."/>
            <person name="Bruce D."/>
            <person name="Han C."/>
            <person name="Schmutz J."/>
            <person name="Larimer F."/>
            <person name="Land M.L."/>
            <person name="Hauser L."/>
            <person name="Kyrpides N."/>
            <person name="Mikhailova N."/>
            <person name="Ye Q."/>
            <person name="Zhou J."/>
            <person name="Richardson P."/>
            <person name="Fields M.W."/>
        </authorList>
    </citation>
    <scope>NUCLEOTIDE SEQUENCE [LARGE SCALE GENOMIC DNA]</scope>
    <source>
        <strain evidence="2">QYMF</strain>
    </source>
</reference>
<dbReference type="KEGG" id="amt:Amet_2259"/>
<evidence type="ECO:0000313" key="1">
    <source>
        <dbReference type="EMBL" id="ABR48417.1"/>
    </source>
</evidence>
<proteinExistence type="predicted"/>
<dbReference type="AlphaFoldDB" id="A6TQE9"/>